<sequence>MKSNEMIGGLMVAVTLASLVQGCMESGVGVAFWKIASATEAVRDVFLKTFFMDFITLNIFFVGGPLLLVLLFGQSPADRN</sequence>
<feature type="transmembrane region" description="Helical" evidence="1">
    <location>
        <begin position="54"/>
        <end position="73"/>
    </location>
</feature>
<dbReference type="AlphaFoldDB" id="A0AAW4Q9I2"/>
<dbReference type="EMBL" id="QGBI01000014">
    <property type="protein sequence ID" value="MBX3891336.1"/>
    <property type="molecule type" value="Genomic_DNA"/>
</dbReference>
<keyword evidence="1" id="KW-0472">Membrane</keyword>
<name>A0AAW4Q9I2_RALPI</name>
<reference evidence="2" key="1">
    <citation type="submission" date="2018-06" db="EMBL/GenBank/DDBJ databases">
        <authorList>
            <person name="O'Rourke A."/>
        </authorList>
    </citation>
    <scope>NUCLEOTIDE SEQUENCE</scope>
    <source>
        <strain evidence="2">132550021-3</strain>
    </source>
</reference>
<protein>
    <submittedName>
        <fullName evidence="2">Uncharacterized protein</fullName>
    </submittedName>
</protein>
<dbReference type="PROSITE" id="PS51257">
    <property type="entry name" value="PROKAR_LIPOPROTEIN"/>
    <property type="match status" value="1"/>
</dbReference>
<proteinExistence type="predicted"/>
<dbReference type="RefSeq" id="WP_182553253.1">
    <property type="nucleotide sequence ID" value="NZ_QGAQ01000014.1"/>
</dbReference>
<comment type="caution">
    <text evidence="2">The sequence shown here is derived from an EMBL/GenBank/DDBJ whole genome shotgun (WGS) entry which is preliminary data.</text>
</comment>
<evidence type="ECO:0000313" key="3">
    <source>
        <dbReference type="Proteomes" id="UP001199322"/>
    </source>
</evidence>
<keyword evidence="1" id="KW-1133">Transmembrane helix</keyword>
<evidence type="ECO:0000313" key="2">
    <source>
        <dbReference type="EMBL" id="MBX3891336.1"/>
    </source>
</evidence>
<accession>A0AAW4Q9I2</accession>
<keyword evidence="1" id="KW-0812">Transmembrane</keyword>
<gene>
    <name evidence="2" type="ORF">DEE74_15835</name>
</gene>
<dbReference type="Proteomes" id="UP001199322">
    <property type="component" value="Unassembled WGS sequence"/>
</dbReference>
<evidence type="ECO:0000256" key="1">
    <source>
        <dbReference type="SAM" id="Phobius"/>
    </source>
</evidence>
<organism evidence="2 3">
    <name type="scientific">Ralstonia pickettii</name>
    <name type="common">Burkholderia pickettii</name>
    <dbReference type="NCBI Taxonomy" id="329"/>
    <lineage>
        <taxon>Bacteria</taxon>
        <taxon>Pseudomonadati</taxon>
        <taxon>Pseudomonadota</taxon>
        <taxon>Betaproteobacteria</taxon>
        <taxon>Burkholderiales</taxon>
        <taxon>Burkholderiaceae</taxon>
        <taxon>Ralstonia</taxon>
    </lineage>
</organism>